<proteinExistence type="predicted"/>
<organism evidence="1 2">
    <name type="scientific">Methylophilus flavus</name>
    <dbReference type="NCBI Taxonomy" id="640084"/>
    <lineage>
        <taxon>Bacteria</taxon>
        <taxon>Pseudomonadati</taxon>
        <taxon>Pseudomonadota</taxon>
        <taxon>Betaproteobacteria</taxon>
        <taxon>Nitrosomonadales</taxon>
        <taxon>Methylophilaceae</taxon>
        <taxon>Methylophilus</taxon>
    </lineage>
</organism>
<evidence type="ECO:0000313" key="2">
    <source>
        <dbReference type="Proteomes" id="UP001597206"/>
    </source>
</evidence>
<reference evidence="2" key="1">
    <citation type="journal article" date="2019" name="Int. J. Syst. Evol. Microbiol.">
        <title>The Global Catalogue of Microorganisms (GCM) 10K type strain sequencing project: providing services to taxonomists for standard genome sequencing and annotation.</title>
        <authorList>
            <consortium name="The Broad Institute Genomics Platform"/>
            <consortium name="The Broad Institute Genome Sequencing Center for Infectious Disease"/>
            <person name="Wu L."/>
            <person name="Ma J."/>
        </authorList>
    </citation>
    <scope>NUCLEOTIDE SEQUENCE [LARGE SCALE GENOMIC DNA]</scope>
    <source>
        <strain evidence="2">CCUG 58411</strain>
    </source>
</reference>
<dbReference type="RefSeq" id="WP_379030253.1">
    <property type="nucleotide sequence ID" value="NZ_JBHTLN010000001.1"/>
</dbReference>
<name>A0ABW3PGC8_9PROT</name>
<comment type="caution">
    <text evidence="1">The sequence shown here is derived from an EMBL/GenBank/DDBJ whole genome shotgun (WGS) entry which is preliminary data.</text>
</comment>
<dbReference type="InterPro" id="IPR000415">
    <property type="entry name" value="Nitroreductase-like"/>
</dbReference>
<evidence type="ECO:0000313" key="1">
    <source>
        <dbReference type="EMBL" id="MFD1121440.1"/>
    </source>
</evidence>
<dbReference type="EMBL" id="JBHTLN010000001">
    <property type="protein sequence ID" value="MFD1121440.1"/>
    <property type="molecule type" value="Genomic_DNA"/>
</dbReference>
<accession>A0ABW3PGC8</accession>
<gene>
    <name evidence="1" type="ORF">ACFQ2T_02910</name>
</gene>
<keyword evidence="2" id="KW-1185">Reference proteome</keyword>
<dbReference type="SUPFAM" id="SSF55469">
    <property type="entry name" value="FMN-dependent nitroreductase-like"/>
    <property type="match status" value="1"/>
</dbReference>
<dbReference type="Proteomes" id="UP001597206">
    <property type="component" value="Unassembled WGS sequence"/>
</dbReference>
<sequence>MEKSPAWIEPTAKLNAALQAGYLIIAARALGLSVGSMSGFNPDQIDATFFRDGQY</sequence>
<dbReference type="Gene3D" id="3.40.109.10">
    <property type="entry name" value="NADH Oxidase"/>
    <property type="match status" value="1"/>
</dbReference>
<protein>
    <submittedName>
        <fullName evidence="1">Uncharacterized protein</fullName>
    </submittedName>
</protein>